<dbReference type="Proteomes" id="UP001214756">
    <property type="component" value="Chromosome"/>
</dbReference>
<name>A0AAJ5VCP1_MICMQ</name>
<reference evidence="1" key="1">
    <citation type="submission" date="2023-02" db="EMBL/GenBank/DDBJ databases">
        <title>Genome sequence of Microbacterium liquefaciens B1075.</title>
        <authorList>
            <person name="Cao J."/>
            <person name="Li X."/>
        </authorList>
    </citation>
    <scope>NUCLEOTIDE SEQUENCE</scope>
    <source>
        <strain evidence="1">B1075</strain>
    </source>
</reference>
<accession>A0AAJ5VCP1</accession>
<dbReference type="Gene3D" id="3.90.1140.10">
    <property type="entry name" value="Cyclic phosphodiesterase"/>
    <property type="match status" value="1"/>
</dbReference>
<dbReference type="RefSeq" id="WP_275093542.1">
    <property type="nucleotide sequence ID" value="NZ_CP118606.1"/>
</dbReference>
<dbReference type="Pfam" id="PF13563">
    <property type="entry name" value="2_5_RNA_ligase2"/>
    <property type="match status" value="1"/>
</dbReference>
<dbReference type="GO" id="GO:0016874">
    <property type="term" value="F:ligase activity"/>
    <property type="evidence" value="ECO:0007669"/>
    <property type="project" value="UniProtKB-KW"/>
</dbReference>
<proteinExistence type="predicted"/>
<evidence type="ECO:0000313" key="2">
    <source>
        <dbReference type="Proteomes" id="UP001214756"/>
    </source>
</evidence>
<dbReference type="SUPFAM" id="SSF55144">
    <property type="entry name" value="LigT-like"/>
    <property type="match status" value="1"/>
</dbReference>
<protein>
    <submittedName>
        <fullName evidence="1">2'-5' RNA ligase family protein</fullName>
    </submittedName>
</protein>
<dbReference type="EMBL" id="CP118606">
    <property type="protein sequence ID" value="WEF21823.1"/>
    <property type="molecule type" value="Genomic_DNA"/>
</dbReference>
<evidence type="ECO:0000313" key="1">
    <source>
        <dbReference type="EMBL" id="WEF21823.1"/>
    </source>
</evidence>
<gene>
    <name evidence="1" type="ORF">PWF71_03870</name>
</gene>
<sequence length="196" mass="21858">MRRPFMDTPDQLASLEGQQYLVLRPTAAVGTVYRDVQDAAVSRLGVPARRPHTGHVTLRGFYEPERREALTELIRSWAEQQAPIEVAAEAVDEFPVPWQILIVRLARSPSLVSAYSSLTAALDATDFRRIGELPLEEWTFHLSVLYGKTLAGAEWSRFAKAEVRPLSPAPSEVIAEAELVWYQGGIEHAEVIPLRG</sequence>
<keyword evidence="1" id="KW-0436">Ligase</keyword>
<organism evidence="1 2">
    <name type="scientific">Microbacterium maritypicum</name>
    <name type="common">Microbacterium liquefaciens</name>
    <dbReference type="NCBI Taxonomy" id="33918"/>
    <lineage>
        <taxon>Bacteria</taxon>
        <taxon>Bacillati</taxon>
        <taxon>Actinomycetota</taxon>
        <taxon>Actinomycetes</taxon>
        <taxon>Micrococcales</taxon>
        <taxon>Microbacteriaceae</taxon>
        <taxon>Microbacterium</taxon>
    </lineage>
</organism>
<dbReference type="InterPro" id="IPR009097">
    <property type="entry name" value="Cyclic_Pdiesterase"/>
</dbReference>
<dbReference type="AlphaFoldDB" id="A0AAJ5VCP1"/>